<evidence type="ECO:0000256" key="1">
    <source>
        <dbReference type="SAM" id="MobiDB-lite"/>
    </source>
</evidence>
<keyword evidence="4" id="KW-1185">Reference proteome</keyword>
<feature type="region of interest" description="Disordered" evidence="1">
    <location>
        <begin position="1"/>
        <end position="139"/>
    </location>
</feature>
<feature type="compositionally biased region" description="Polar residues" evidence="1">
    <location>
        <begin position="167"/>
        <end position="176"/>
    </location>
</feature>
<proteinExistence type="predicted"/>
<dbReference type="RefSeq" id="XP_062641697.1">
    <property type="nucleotide sequence ID" value="XM_062778993.1"/>
</dbReference>
<evidence type="ECO:0000313" key="3">
    <source>
        <dbReference type="EMBL" id="KAK4148326.1"/>
    </source>
</evidence>
<feature type="region of interest" description="Disordered" evidence="1">
    <location>
        <begin position="157"/>
        <end position="207"/>
    </location>
</feature>
<sequence>MPIYANTPESRLGRADSKNPATTCRGVTSNGRPCRRPITAEEAGPLSRLKPIRTDNPADENSYCWQHKDQASASAKSSPGPRMSHKPILEERSSIDTLADRLGLIKTQSARPSKGNGRPSVSGQHHQYQPHQSRPNHAKQKETTFCFCFRIPVEDIEPPPRPKPHPLQQTSVSTPARLSGKKPSGQHLVPGSTGHSGRGSRHGSEASQMAQYMHLIRPDCDPQTASLLLAELAKPVSQQDEAGYIYIFWLTPESEPATPPVEAARSLLAPPSTPDNRARRPSDVIDSFARSIIDDDDSSEDDAADEGGSRSRGVKGQAKTRKSKPKKKKTILLKIGRATNVQRRLNEWQRQCGYNISLIRYYPYIPSSSPADTTSRKVPHSHKVERLVHIELQGRGLRVTDRDKCEACGREHREWFEVEASRDAVTEVDEVVRRWSDWNEGLL</sequence>
<dbReference type="PANTHER" id="PTHR28094:SF2">
    <property type="entry name" value="BACTERIOPHAGE T5 ORF172 DNA-BINDING DOMAIN-CONTAINING PROTEIN"/>
    <property type="match status" value="1"/>
</dbReference>
<feature type="domain" description="Bacteriophage T5 Orf172 DNA-binding" evidence="2">
    <location>
        <begin position="327"/>
        <end position="435"/>
    </location>
</feature>
<dbReference type="GeneID" id="87815606"/>
<dbReference type="PANTHER" id="PTHR28094">
    <property type="entry name" value="MEIOTICALLY UP-REGULATED GENE 113 PROTEIN"/>
    <property type="match status" value="1"/>
</dbReference>
<dbReference type="InterPro" id="IPR018306">
    <property type="entry name" value="Phage_T5_Orf172_DNA-bd"/>
</dbReference>
<feature type="compositionally biased region" description="Basic residues" evidence="1">
    <location>
        <begin position="318"/>
        <end position="329"/>
    </location>
</feature>
<dbReference type="Pfam" id="PF10544">
    <property type="entry name" value="T5orf172"/>
    <property type="match status" value="1"/>
</dbReference>
<dbReference type="AlphaFoldDB" id="A0AAN6ZTE4"/>
<evidence type="ECO:0000313" key="4">
    <source>
        <dbReference type="Proteomes" id="UP001302676"/>
    </source>
</evidence>
<feature type="compositionally biased region" description="Polar residues" evidence="1">
    <location>
        <begin position="119"/>
        <end position="135"/>
    </location>
</feature>
<reference evidence="3" key="2">
    <citation type="submission" date="2023-05" db="EMBL/GenBank/DDBJ databases">
        <authorList>
            <consortium name="Lawrence Berkeley National Laboratory"/>
            <person name="Steindorff A."/>
            <person name="Hensen N."/>
            <person name="Bonometti L."/>
            <person name="Westerberg I."/>
            <person name="Brannstrom I.O."/>
            <person name="Guillou S."/>
            <person name="Cros-Aarteil S."/>
            <person name="Calhoun S."/>
            <person name="Haridas S."/>
            <person name="Kuo A."/>
            <person name="Mondo S."/>
            <person name="Pangilinan J."/>
            <person name="Riley R."/>
            <person name="Labutti K."/>
            <person name="Andreopoulos B."/>
            <person name="Lipzen A."/>
            <person name="Chen C."/>
            <person name="Yanf M."/>
            <person name="Daum C."/>
            <person name="Ng V."/>
            <person name="Clum A."/>
            <person name="Ohm R."/>
            <person name="Martin F."/>
            <person name="Silar P."/>
            <person name="Natvig D."/>
            <person name="Lalanne C."/>
            <person name="Gautier V."/>
            <person name="Ament-Velasquez S.L."/>
            <person name="Kruys A."/>
            <person name="Hutchinson M.I."/>
            <person name="Powell A.J."/>
            <person name="Barry K."/>
            <person name="Miller A.N."/>
            <person name="Grigoriev I.V."/>
            <person name="Debuchy R."/>
            <person name="Gladieux P."/>
            <person name="Thoren M.H."/>
            <person name="Johannesson H."/>
        </authorList>
    </citation>
    <scope>NUCLEOTIDE SEQUENCE</scope>
    <source>
        <strain evidence="3">CBS 141.50</strain>
    </source>
</reference>
<feature type="region of interest" description="Disordered" evidence="1">
    <location>
        <begin position="290"/>
        <end position="329"/>
    </location>
</feature>
<accession>A0AAN6ZTE4</accession>
<dbReference type="Proteomes" id="UP001302676">
    <property type="component" value="Unassembled WGS sequence"/>
</dbReference>
<evidence type="ECO:0000259" key="2">
    <source>
        <dbReference type="SMART" id="SM00974"/>
    </source>
</evidence>
<dbReference type="SMART" id="SM00974">
    <property type="entry name" value="T5orf172"/>
    <property type="match status" value="1"/>
</dbReference>
<organism evidence="3 4">
    <name type="scientific">Dichotomopilus funicola</name>
    <dbReference type="NCBI Taxonomy" id="1934379"/>
    <lineage>
        <taxon>Eukaryota</taxon>
        <taxon>Fungi</taxon>
        <taxon>Dikarya</taxon>
        <taxon>Ascomycota</taxon>
        <taxon>Pezizomycotina</taxon>
        <taxon>Sordariomycetes</taxon>
        <taxon>Sordariomycetidae</taxon>
        <taxon>Sordariales</taxon>
        <taxon>Chaetomiaceae</taxon>
        <taxon>Dichotomopilus</taxon>
    </lineage>
</organism>
<name>A0AAN6ZTE4_9PEZI</name>
<comment type="caution">
    <text evidence="3">The sequence shown here is derived from an EMBL/GenBank/DDBJ whole genome shotgun (WGS) entry which is preliminary data.</text>
</comment>
<feature type="compositionally biased region" description="Polar residues" evidence="1">
    <location>
        <begin position="19"/>
        <end position="31"/>
    </location>
</feature>
<gene>
    <name evidence="3" type="ORF">C8A04DRAFT_24135</name>
</gene>
<dbReference type="EMBL" id="MU853554">
    <property type="protein sequence ID" value="KAK4148326.1"/>
    <property type="molecule type" value="Genomic_DNA"/>
</dbReference>
<protein>
    <submittedName>
        <fullName evidence="3">Meiotically up-regulated gene 113-domain-containing protein</fullName>
    </submittedName>
</protein>
<dbReference type="InterPro" id="IPR053006">
    <property type="entry name" value="Meiosis_regulatory"/>
</dbReference>
<feature type="compositionally biased region" description="Acidic residues" evidence="1">
    <location>
        <begin position="294"/>
        <end position="305"/>
    </location>
</feature>
<reference evidence="3" key="1">
    <citation type="journal article" date="2023" name="Mol. Phylogenet. Evol.">
        <title>Genome-scale phylogeny and comparative genomics of the fungal order Sordariales.</title>
        <authorList>
            <person name="Hensen N."/>
            <person name="Bonometti L."/>
            <person name="Westerberg I."/>
            <person name="Brannstrom I.O."/>
            <person name="Guillou S."/>
            <person name="Cros-Aarteil S."/>
            <person name="Calhoun S."/>
            <person name="Haridas S."/>
            <person name="Kuo A."/>
            <person name="Mondo S."/>
            <person name="Pangilinan J."/>
            <person name="Riley R."/>
            <person name="LaButti K."/>
            <person name="Andreopoulos B."/>
            <person name="Lipzen A."/>
            <person name="Chen C."/>
            <person name="Yan M."/>
            <person name="Daum C."/>
            <person name="Ng V."/>
            <person name="Clum A."/>
            <person name="Steindorff A."/>
            <person name="Ohm R.A."/>
            <person name="Martin F."/>
            <person name="Silar P."/>
            <person name="Natvig D.O."/>
            <person name="Lalanne C."/>
            <person name="Gautier V."/>
            <person name="Ament-Velasquez S.L."/>
            <person name="Kruys A."/>
            <person name="Hutchinson M.I."/>
            <person name="Powell A.J."/>
            <person name="Barry K."/>
            <person name="Miller A.N."/>
            <person name="Grigoriev I.V."/>
            <person name="Debuchy R."/>
            <person name="Gladieux P."/>
            <person name="Hiltunen Thoren M."/>
            <person name="Johannesson H."/>
        </authorList>
    </citation>
    <scope>NUCLEOTIDE SEQUENCE</scope>
    <source>
        <strain evidence="3">CBS 141.50</strain>
    </source>
</reference>